<dbReference type="EMBL" id="LSYV01000016">
    <property type="protein sequence ID" value="KXZ50787.1"/>
    <property type="molecule type" value="Genomic_DNA"/>
</dbReference>
<keyword evidence="12" id="KW-1185">Reference proteome</keyword>
<evidence type="ECO:0000256" key="6">
    <source>
        <dbReference type="ARBA" id="ARBA00022771"/>
    </source>
</evidence>
<dbReference type="AlphaFoldDB" id="A0A150GLW1"/>
<dbReference type="GO" id="GO:0008270">
    <property type="term" value="F:zinc ion binding"/>
    <property type="evidence" value="ECO:0007669"/>
    <property type="project" value="UniProtKB-KW"/>
</dbReference>
<dbReference type="STRING" id="33097.A0A150GLW1"/>
<dbReference type="Gene3D" id="1.20.120.1750">
    <property type="match status" value="1"/>
</dbReference>
<feature type="compositionally biased region" description="Gly residues" evidence="9">
    <location>
        <begin position="384"/>
        <end position="393"/>
    </location>
</feature>
<evidence type="ECO:0000259" key="10">
    <source>
        <dbReference type="PROSITE" id="PS51873"/>
    </source>
</evidence>
<evidence type="ECO:0000256" key="1">
    <source>
        <dbReference type="ARBA" id="ARBA00001798"/>
    </source>
</evidence>
<name>A0A150GLW1_GONPE</name>
<dbReference type="SUPFAM" id="SSF57850">
    <property type="entry name" value="RING/U-box"/>
    <property type="match status" value="3"/>
</dbReference>
<evidence type="ECO:0000313" key="11">
    <source>
        <dbReference type="EMBL" id="KXZ50787.1"/>
    </source>
</evidence>
<dbReference type="Pfam" id="PF22191">
    <property type="entry name" value="IBR_1"/>
    <property type="match status" value="1"/>
</dbReference>
<feature type="region of interest" description="Disordered" evidence="9">
    <location>
        <begin position="364"/>
        <end position="458"/>
    </location>
</feature>
<evidence type="ECO:0000256" key="3">
    <source>
        <dbReference type="ARBA" id="ARBA00022679"/>
    </source>
</evidence>
<gene>
    <name evidence="11" type="ORF">GPECTOR_15g472</name>
</gene>
<evidence type="ECO:0000313" key="12">
    <source>
        <dbReference type="Proteomes" id="UP000075714"/>
    </source>
</evidence>
<evidence type="ECO:0000256" key="7">
    <source>
        <dbReference type="ARBA" id="ARBA00022786"/>
    </source>
</evidence>
<dbReference type="CDD" id="cd22584">
    <property type="entry name" value="Rcat_RBR_unk"/>
    <property type="match status" value="1"/>
</dbReference>
<reference evidence="12" key="1">
    <citation type="journal article" date="2016" name="Nat. Commun.">
        <title>The Gonium pectorale genome demonstrates co-option of cell cycle regulation during the evolution of multicellularity.</title>
        <authorList>
            <person name="Hanschen E.R."/>
            <person name="Marriage T.N."/>
            <person name="Ferris P.J."/>
            <person name="Hamaji T."/>
            <person name="Toyoda A."/>
            <person name="Fujiyama A."/>
            <person name="Neme R."/>
            <person name="Noguchi H."/>
            <person name="Minakuchi Y."/>
            <person name="Suzuki M."/>
            <person name="Kawai-Toyooka H."/>
            <person name="Smith D.R."/>
            <person name="Sparks H."/>
            <person name="Anderson J."/>
            <person name="Bakaric R."/>
            <person name="Luria V."/>
            <person name="Karger A."/>
            <person name="Kirschner M.W."/>
            <person name="Durand P.M."/>
            <person name="Michod R.E."/>
            <person name="Nozaki H."/>
            <person name="Olson B.J."/>
        </authorList>
    </citation>
    <scope>NUCLEOTIDE SEQUENCE [LARGE SCALE GENOMIC DNA]</scope>
    <source>
        <strain evidence="12">NIES-2863</strain>
    </source>
</reference>
<evidence type="ECO:0000256" key="8">
    <source>
        <dbReference type="ARBA" id="ARBA00022833"/>
    </source>
</evidence>
<keyword evidence="6" id="KW-0863">Zinc-finger</keyword>
<keyword evidence="8" id="KW-0862">Zinc</keyword>
<comment type="caution">
    <text evidence="11">The sequence shown here is derived from an EMBL/GenBank/DDBJ whole genome shotgun (WGS) entry which is preliminary data.</text>
</comment>
<dbReference type="InterPro" id="IPR031127">
    <property type="entry name" value="E3_UB_ligase_RBR"/>
</dbReference>
<feature type="compositionally biased region" description="Basic and acidic residues" evidence="9">
    <location>
        <begin position="564"/>
        <end position="574"/>
    </location>
</feature>
<dbReference type="PANTHER" id="PTHR11685">
    <property type="entry name" value="RBR FAMILY RING FINGER AND IBR DOMAIN-CONTAINING"/>
    <property type="match status" value="1"/>
</dbReference>
<protein>
    <recommendedName>
        <fullName evidence="2">RBR-type E3 ubiquitin transferase</fullName>
        <ecNumber evidence="2">2.3.2.31</ecNumber>
    </recommendedName>
</protein>
<feature type="region of interest" description="Disordered" evidence="9">
    <location>
        <begin position="503"/>
        <end position="523"/>
    </location>
</feature>
<dbReference type="GO" id="GO:0016567">
    <property type="term" value="P:protein ubiquitination"/>
    <property type="evidence" value="ECO:0007669"/>
    <property type="project" value="InterPro"/>
</dbReference>
<keyword evidence="7" id="KW-0833">Ubl conjugation pathway</keyword>
<accession>A0A150GLW1</accession>
<dbReference type="Gene3D" id="3.30.40.10">
    <property type="entry name" value="Zinc/RING finger domain, C3HC4 (zinc finger)"/>
    <property type="match status" value="1"/>
</dbReference>
<evidence type="ECO:0000256" key="5">
    <source>
        <dbReference type="ARBA" id="ARBA00022737"/>
    </source>
</evidence>
<feature type="domain" description="RING-type" evidence="10">
    <location>
        <begin position="1"/>
        <end position="215"/>
    </location>
</feature>
<feature type="region of interest" description="Disordered" evidence="9">
    <location>
        <begin position="548"/>
        <end position="577"/>
    </location>
</feature>
<keyword evidence="3" id="KW-0808">Transferase</keyword>
<dbReference type="InterPro" id="IPR013083">
    <property type="entry name" value="Znf_RING/FYVE/PHD"/>
</dbReference>
<evidence type="ECO:0000256" key="4">
    <source>
        <dbReference type="ARBA" id="ARBA00022723"/>
    </source>
</evidence>
<dbReference type="PROSITE" id="PS51873">
    <property type="entry name" value="TRIAD"/>
    <property type="match status" value="1"/>
</dbReference>
<dbReference type="SMART" id="SM00647">
    <property type="entry name" value="IBR"/>
    <property type="match status" value="2"/>
</dbReference>
<proteinExistence type="predicted"/>
<sequence>MQTRLSDGRVGGVDDGRGECAESRRHRFCRACLGCHVQLAAREKVFPVRCPQPDCTGSGVTVPEGLSLLEGPEDREKLERLEVESSLPAHLKFYCPNPACSMLMLLDEEELAENAHANCPSCRQQLCMRCRVAWHTGLTCAQQRVMSAQADGDAALLGVAGERGWKPCPQCRQMVELAHGINHITCKCGAEWCYKCGASWRKPAADAAGPSTGHSQPTCRCPLGNGDNHGRLRHGNAGGYDLEWRNADDMLRDAVSDLISGGIIAPGGTTAAGAAAATVGDAGSGSAGMPVPPGAGAGATFPAPSASAAPARAGPPHRASTAPGQAVGVVLAAAAAPAGQRPVLHQTRHEADLAVLGAAPADENTGTGFVPNGQRFRNTATRGDPGGAVGSHGMGSSSSLGNGGYPELRVPVLGIPHRNGGNSHGDDSERSGGPRPLEGAGQAAAAAAPGPGAAGVGERIQPQHADGQWQGVAAGAGGTQVVSTAVPEVTEGEAAGGGARGALAAGLPARSPPPSPNAAAADAAAREVAAAEAAAPLQPAAAPVAAARKAATRSTGRNKAGAAKGREPEGKAQEDFPPAYRTRGRRAAVRHNRGSGYMTSGWGAVARTPSQPGAGGEDVTETHGLEEAERMAAEALGALRYRAEAAGAAAAPAAAPAPAAQQPDAEKLRLLQELKNALEQALERRDVAGGLAKIDELTARLHARAN</sequence>
<feature type="compositionally biased region" description="Low complexity" evidence="9">
    <location>
        <begin position="439"/>
        <end position="451"/>
    </location>
</feature>
<feature type="region of interest" description="Disordered" evidence="9">
    <location>
        <begin position="600"/>
        <end position="619"/>
    </location>
</feature>
<dbReference type="InterPro" id="IPR044066">
    <property type="entry name" value="TRIAD_supradom"/>
</dbReference>
<dbReference type="Pfam" id="PF01485">
    <property type="entry name" value="IBR"/>
    <property type="match status" value="1"/>
</dbReference>
<feature type="compositionally biased region" description="Low complexity" evidence="9">
    <location>
        <begin position="298"/>
        <end position="322"/>
    </location>
</feature>
<evidence type="ECO:0000256" key="9">
    <source>
        <dbReference type="SAM" id="MobiDB-lite"/>
    </source>
</evidence>
<organism evidence="11 12">
    <name type="scientific">Gonium pectorale</name>
    <name type="common">Green alga</name>
    <dbReference type="NCBI Taxonomy" id="33097"/>
    <lineage>
        <taxon>Eukaryota</taxon>
        <taxon>Viridiplantae</taxon>
        <taxon>Chlorophyta</taxon>
        <taxon>core chlorophytes</taxon>
        <taxon>Chlorophyceae</taxon>
        <taxon>CS clade</taxon>
        <taxon>Chlamydomonadales</taxon>
        <taxon>Volvocaceae</taxon>
        <taxon>Gonium</taxon>
    </lineage>
</organism>
<dbReference type="OrthoDB" id="541961at2759"/>
<keyword evidence="4" id="KW-0479">Metal-binding</keyword>
<dbReference type="EC" id="2.3.2.31" evidence="2"/>
<dbReference type="CDD" id="cd22582">
    <property type="entry name" value="BRcat_RBR_unk"/>
    <property type="match status" value="1"/>
</dbReference>
<dbReference type="InterPro" id="IPR002867">
    <property type="entry name" value="IBR_dom"/>
</dbReference>
<feature type="region of interest" description="Disordered" evidence="9">
    <location>
        <begin position="283"/>
        <end position="322"/>
    </location>
</feature>
<comment type="catalytic activity">
    <reaction evidence="1">
        <text>[E2 ubiquitin-conjugating enzyme]-S-ubiquitinyl-L-cysteine + [acceptor protein]-L-lysine = [E2 ubiquitin-conjugating enzyme]-L-cysteine + [acceptor protein]-N(6)-ubiquitinyl-L-lysine.</text>
        <dbReference type="EC" id="2.3.2.31"/>
    </reaction>
</comment>
<keyword evidence="5" id="KW-0677">Repeat</keyword>
<dbReference type="GO" id="GO:0061630">
    <property type="term" value="F:ubiquitin protein ligase activity"/>
    <property type="evidence" value="ECO:0007669"/>
    <property type="project" value="UniProtKB-EC"/>
</dbReference>
<dbReference type="Proteomes" id="UP000075714">
    <property type="component" value="Unassembled WGS sequence"/>
</dbReference>
<evidence type="ECO:0000256" key="2">
    <source>
        <dbReference type="ARBA" id="ARBA00012251"/>
    </source>
</evidence>